<dbReference type="Proteomes" id="UP001279734">
    <property type="component" value="Unassembled WGS sequence"/>
</dbReference>
<gene>
    <name evidence="1" type="ORF">Nepgr_013840</name>
</gene>
<dbReference type="PANTHER" id="PTHR46775:SF1">
    <property type="entry name" value="FLOCCULATION PROTEIN (DUF1296)"/>
    <property type="match status" value="1"/>
</dbReference>
<reference evidence="1" key="1">
    <citation type="submission" date="2023-05" db="EMBL/GenBank/DDBJ databases">
        <title>Nepenthes gracilis genome sequencing.</title>
        <authorList>
            <person name="Fukushima K."/>
        </authorList>
    </citation>
    <scope>NUCLEOTIDE SEQUENCE</scope>
    <source>
        <strain evidence="1">SING2019-196</strain>
    </source>
</reference>
<name>A0AAD3XPK0_NEPGR</name>
<dbReference type="InterPro" id="IPR044277">
    <property type="entry name" value="GIP1"/>
</dbReference>
<evidence type="ECO:0000313" key="1">
    <source>
        <dbReference type="EMBL" id="GMH11999.1"/>
    </source>
</evidence>
<accession>A0AAD3XPK0</accession>
<dbReference type="AlphaFoldDB" id="A0AAD3XPK0"/>
<sequence length="117" mass="12157">MPSVLRQQPFGYNLGSAATAGNSAANEALAAAEFKSFSLYSLSVSEGLAVWIAASNRDIASLPASLFYNLCPRSQHVTFTSTQAGHGTSAGIYHPAQTVTAAMVHPLLQVSGRGRGC</sequence>
<comment type="caution">
    <text evidence="1">The sequence shown here is derived from an EMBL/GenBank/DDBJ whole genome shotgun (WGS) entry which is preliminary data.</text>
</comment>
<evidence type="ECO:0000313" key="2">
    <source>
        <dbReference type="Proteomes" id="UP001279734"/>
    </source>
</evidence>
<proteinExistence type="predicted"/>
<protein>
    <submittedName>
        <fullName evidence="1">Uncharacterized protein</fullName>
    </submittedName>
</protein>
<dbReference type="PANTHER" id="PTHR46775">
    <property type="entry name" value="FLOCCULATION PROTEIN (DUF1296)"/>
    <property type="match status" value="1"/>
</dbReference>
<dbReference type="GO" id="GO:0051082">
    <property type="term" value="F:unfolded protein binding"/>
    <property type="evidence" value="ECO:0007669"/>
    <property type="project" value="TreeGrafter"/>
</dbReference>
<keyword evidence="2" id="KW-1185">Reference proteome</keyword>
<dbReference type="EMBL" id="BSYO01000011">
    <property type="protein sequence ID" value="GMH11999.1"/>
    <property type="molecule type" value="Genomic_DNA"/>
</dbReference>
<organism evidence="1 2">
    <name type="scientific">Nepenthes gracilis</name>
    <name type="common">Slender pitcher plant</name>
    <dbReference type="NCBI Taxonomy" id="150966"/>
    <lineage>
        <taxon>Eukaryota</taxon>
        <taxon>Viridiplantae</taxon>
        <taxon>Streptophyta</taxon>
        <taxon>Embryophyta</taxon>
        <taxon>Tracheophyta</taxon>
        <taxon>Spermatophyta</taxon>
        <taxon>Magnoliopsida</taxon>
        <taxon>eudicotyledons</taxon>
        <taxon>Gunneridae</taxon>
        <taxon>Pentapetalae</taxon>
        <taxon>Caryophyllales</taxon>
        <taxon>Nepenthaceae</taxon>
        <taxon>Nepenthes</taxon>
    </lineage>
</organism>